<evidence type="ECO:0000256" key="4">
    <source>
        <dbReference type="SAM" id="MobiDB-lite"/>
    </source>
</evidence>
<dbReference type="Gene3D" id="3.40.50.720">
    <property type="entry name" value="NAD(P)-binding Rossmann-like Domain"/>
    <property type="match status" value="2"/>
</dbReference>
<dbReference type="PANTHER" id="PTHR10366:SF668">
    <property type="entry name" value="VESTITONE REDUCTASE-LIKE"/>
    <property type="match status" value="1"/>
</dbReference>
<sequence length="580" mass="63996">MLRGNSHLKTNNTESDRVRRKRYRDYKMGGDKGTVCVTGGTGYIGSWLIKVLLEQGYAVHTTIRPDPGNKRDVSFLTTLPGADERLKIFRADLSDPETFGAAIEGCKGVLHVASPMDFQDNEPEAVVTKRAIDGALGILKTCLRSKTVKRVVFTSSIASVYFNKKDVDMMDESFWTDVDYVRELKSYVSSYAITKTLTEKAALEFAAEHGMDLLTVIPPLVVGPFICPKLTGSVRAALAPILESSKEERYRDQMGGDKGAVCVTGGTGFVGSWLVKVLLEQGYTVHTTIRPDPENKRDVSFLTSLPGADERLNIFRADLSCPESFGAAIEGCKGVLHVASPMDFQNNEPEAVVTKRAFDGALGILKTCLRSKTVKRVVFTSSIASVYFNNKNVDMMDESFWTDVDYVRELQWYVSSYAITKTMTEKAVLEFAAEHGMDLVTVVPPLVVGPFICPKLTGSVRAALAPILGNKDDYSLLLNVAMVHIDDLARAFIFLLEHPEAKGRYNCCSDTVTAQKIVEILSANYPEYTLPIVECLEEIEGPKMPGLSSKKLLDLGFKFKYGVKDMYDGAIKCCKEKGFL</sequence>
<dbReference type="InterPro" id="IPR001509">
    <property type="entry name" value="Epimerase_deHydtase"/>
</dbReference>
<comment type="similarity">
    <text evidence="3">Belongs to the NAD(P)-dependent epimerase/dehydratase family. Dihydroflavonol-4-reductase subfamily.</text>
</comment>
<dbReference type="OrthoDB" id="2735536at2759"/>
<gene>
    <name evidence="7" type="primary">LOC110413263</name>
</gene>
<protein>
    <submittedName>
        <fullName evidence="7">Vestitone reductase-like</fullName>
    </submittedName>
</protein>
<dbReference type="InterPro" id="IPR036291">
    <property type="entry name" value="NAD(P)-bd_dom_sf"/>
</dbReference>
<keyword evidence="6" id="KW-1185">Reference proteome</keyword>
<dbReference type="Pfam" id="PF01370">
    <property type="entry name" value="Epimerase"/>
    <property type="match status" value="2"/>
</dbReference>
<keyword evidence="2" id="KW-0560">Oxidoreductase</keyword>
<evidence type="ECO:0000313" key="6">
    <source>
        <dbReference type="Proteomes" id="UP000504621"/>
    </source>
</evidence>
<dbReference type="InterPro" id="IPR050425">
    <property type="entry name" value="NAD(P)_dehydrat-like"/>
</dbReference>
<dbReference type="CDD" id="cd08958">
    <property type="entry name" value="FR_SDR_e"/>
    <property type="match status" value="2"/>
</dbReference>
<organism evidence="6 7">
    <name type="scientific">Herrania umbratica</name>
    <dbReference type="NCBI Taxonomy" id="108875"/>
    <lineage>
        <taxon>Eukaryota</taxon>
        <taxon>Viridiplantae</taxon>
        <taxon>Streptophyta</taxon>
        <taxon>Embryophyta</taxon>
        <taxon>Tracheophyta</taxon>
        <taxon>Spermatophyta</taxon>
        <taxon>Magnoliopsida</taxon>
        <taxon>eudicotyledons</taxon>
        <taxon>Gunneridae</taxon>
        <taxon>Pentapetalae</taxon>
        <taxon>rosids</taxon>
        <taxon>malvids</taxon>
        <taxon>Malvales</taxon>
        <taxon>Malvaceae</taxon>
        <taxon>Byttnerioideae</taxon>
        <taxon>Herrania</taxon>
    </lineage>
</organism>
<dbReference type="GeneID" id="110413263"/>
<name>A0A6J0ZYD6_9ROSI</name>
<evidence type="ECO:0000313" key="7">
    <source>
        <dbReference type="RefSeq" id="XP_021279705.1"/>
    </source>
</evidence>
<dbReference type="Proteomes" id="UP000504621">
    <property type="component" value="Unplaced"/>
</dbReference>
<keyword evidence="1" id="KW-0521">NADP</keyword>
<evidence type="ECO:0000256" key="1">
    <source>
        <dbReference type="ARBA" id="ARBA00022857"/>
    </source>
</evidence>
<dbReference type="RefSeq" id="XP_021279705.1">
    <property type="nucleotide sequence ID" value="XM_021424030.1"/>
</dbReference>
<evidence type="ECO:0000256" key="2">
    <source>
        <dbReference type="ARBA" id="ARBA00023002"/>
    </source>
</evidence>
<feature type="region of interest" description="Disordered" evidence="4">
    <location>
        <begin position="1"/>
        <end position="24"/>
    </location>
</feature>
<dbReference type="AlphaFoldDB" id="A0A6J0ZYD6"/>
<proteinExistence type="inferred from homology"/>
<dbReference type="SUPFAM" id="SSF51735">
    <property type="entry name" value="NAD(P)-binding Rossmann-fold domains"/>
    <property type="match status" value="2"/>
</dbReference>
<dbReference type="GO" id="GO:0016616">
    <property type="term" value="F:oxidoreductase activity, acting on the CH-OH group of donors, NAD or NADP as acceptor"/>
    <property type="evidence" value="ECO:0007669"/>
    <property type="project" value="TreeGrafter"/>
</dbReference>
<evidence type="ECO:0000259" key="5">
    <source>
        <dbReference type="Pfam" id="PF01370"/>
    </source>
</evidence>
<dbReference type="PANTHER" id="PTHR10366">
    <property type="entry name" value="NAD DEPENDENT EPIMERASE/DEHYDRATASE"/>
    <property type="match status" value="1"/>
</dbReference>
<reference evidence="7" key="1">
    <citation type="submission" date="2025-08" db="UniProtKB">
        <authorList>
            <consortium name="RefSeq"/>
        </authorList>
    </citation>
    <scope>IDENTIFICATION</scope>
    <source>
        <tissue evidence="7">Leaf</tissue>
    </source>
</reference>
<accession>A0A6J0ZYD6</accession>
<feature type="domain" description="NAD-dependent epimerase/dehydratase" evidence="5">
    <location>
        <begin position="35"/>
        <end position="232"/>
    </location>
</feature>
<feature type="domain" description="NAD-dependent epimerase/dehydratase" evidence="5">
    <location>
        <begin position="261"/>
        <end position="507"/>
    </location>
</feature>
<evidence type="ECO:0000256" key="3">
    <source>
        <dbReference type="ARBA" id="ARBA00023445"/>
    </source>
</evidence>
<dbReference type="FunFam" id="3.40.50.720:FF:000085">
    <property type="entry name" value="Dihydroflavonol reductase"/>
    <property type="match status" value="2"/>
</dbReference>